<dbReference type="Proteomes" id="UP001162162">
    <property type="component" value="Unassembled WGS sequence"/>
</dbReference>
<reference evidence="1" key="1">
    <citation type="journal article" date="2023" name="Insect Mol. Biol.">
        <title>Genome sequencing provides insights into the evolution of gene families encoding plant cell wall-degrading enzymes in longhorned beetles.</title>
        <authorList>
            <person name="Shin N.R."/>
            <person name="Okamura Y."/>
            <person name="Kirsch R."/>
            <person name="Pauchet Y."/>
        </authorList>
    </citation>
    <scope>NUCLEOTIDE SEQUENCE</scope>
    <source>
        <strain evidence="1">AMC_N1</strain>
    </source>
</reference>
<dbReference type="SUPFAM" id="SSF56672">
    <property type="entry name" value="DNA/RNA polymerases"/>
    <property type="match status" value="1"/>
</dbReference>
<protein>
    <recommendedName>
        <fullName evidence="3">DNA-directed DNA polymerase</fullName>
    </recommendedName>
</protein>
<name>A0AAV8XTD1_9CUCU</name>
<accession>A0AAV8XTD1</accession>
<dbReference type="PANTHER" id="PTHR31511">
    <property type="entry name" value="PROTEIN CBG23764"/>
    <property type="match status" value="1"/>
</dbReference>
<dbReference type="InterPro" id="IPR043502">
    <property type="entry name" value="DNA/RNA_pol_sf"/>
</dbReference>
<evidence type="ECO:0000313" key="2">
    <source>
        <dbReference type="Proteomes" id="UP001162162"/>
    </source>
</evidence>
<comment type="caution">
    <text evidence="1">The sequence shown here is derived from an EMBL/GenBank/DDBJ whole genome shotgun (WGS) entry which is preliminary data.</text>
</comment>
<dbReference type="AlphaFoldDB" id="A0AAV8XTD1"/>
<proteinExistence type="predicted"/>
<dbReference type="PANTHER" id="PTHR31511:SF12">
    <property type="entry name" value="RHO TERMINATION FACTOR N-TERMINAL DOMAIN-CONTAINING PROTEIN"/>
    <property type="match status" value="1"/>
</dbReference>
<dbReference type="InterPro" id="IPR023211">
    <property type="entry name" value="DNA_pol_palm_dom_sf"/>
</dbReference>
<organism evidence="1 2">
    <name type="scientific">Aromia moschata</name>
    <dbReference type="NCBI Taxonomy" id="1265417"/>
    <lineage>
        <taxon>Eukaryota</taxon>
        <taxon>Metazoa</taxon>
        <taxon>Ecdysozoa</taxon>
        <taxon>Arthropoda</taxon>
        <taxon>Hexapoda</taxon>
        <taxon>Insecta</taxon>
        <taxon>Pterygota</taxon>
        <taxon>Neoptera</taxon>
        <taxon>Endopterygota</taxon>
        <taxon>Coleoptera</taxon>
        <taxon>Polyphaga</taxon>
        <taxon>Cucujiformia</taxon>
        <taxon>Chrysomeloidea</taxon>
        <taxon>Cerambycidae</taxon>
        <taxon>Cerambycinae</taxon>
        <taxon>Callichromatini</taxon>
        <taxon>Aromia</taxon>
    </lineage>
</organism>
<gene>
    <name evidence="1" type="ORF">NQ318_021656</name>
</gene>
<sequence>MRNGALNKFKKDFYKLMNNAVFGKTMENVENRRDIRLLTHWEKKWSQAIHLSALKVMYNKPIYIGFSILELSKTVLYDFFYNVIKKHYGTNASLLYTDTDSLIIKVYTDNFYNFIKDNQNEFDTSNYNADNKFNVPVSQSVLGKMKDEFPADPIICFYGTGAKAYYVQSMENELKKAKGVKKCVINNQLTIGDYKKIVENGGLIFRKMNTFTTYLHDMYTEMKNKVALSYNDDKRFIIPNTSKTLAWGHNDITFFQTSPEQNLRWLISAMNKLDENIIDSERNSEFCSSEQNLDDLLAAIEDLKNN</sequence>
<dbReference type="Gene3D" id="3.90.1600.10">
    <property type="entry name" value="Palm domain of DNA polymerase"/>
    <property type="match status" value="1"/>
</dbReference>
<evidence type="ECO:0008006" key="3">
    <source>
        <dbReference type="Google" id="ProtNLM"/>
    </source>
</evidence>
<evidence type="ECO:0000313" key="1">
    <source>
        <dbReference type="EMBL" id="KAJ8942146.1"/>
    </source>
</evidence>
<keyword evidence="2" id="KW-1185">Reference proteome</keyword>
<dbReference type="GO" id="GO:0071897">
    <property type="term" value="P:DNA biosynthetic process"/>
    <property type="evidence" value="ECO:0007669"/>
    <property type="project" value="UniProtKB-ARBA"/>
</dbReference>
<dbReference type="EMBL" id="JAPWTK010000341">
    <property type="protein sequence ID" value="KAJ8942146.1"/>
    <property type="molecule type" value="Genomic_DNA"/>
</dbReference>